<dbReference type="CDD" id="cd02012">
    <property type="entry name" value="TPP_TK"/>
    <property type="match status" value="1"/>
</dbReference>
<evidence type="ECO:0000256" key="4">
    <source>
        <dbReference type="ARBA" id="ARBA00001946"/>
    </source>
</evidence>
<evidence type="ECO:0000256" key="13">
    <source>
        <dbReference type="ARBA" id="ARBA00023052"/>
    </source>
</evidence>
<comment type="cofactor">
    <cofactor evidence="1">
        <name>Ca(2+)</name>
        <dbReference type="ChEBI" id="CHEBI:29108"/>
    </cofactor>
</comment>
<dbReference type="SUPFAM" id="SSF52518">
    <property type="entry name" value="Thiamin diphosphate-binding fold (THDP-binding)"/>
    <property type="match status" value="2"/>
</dbReference>
<evidence type="ECO:0000256" key="11">
    <source>
        <dbReference type="ARBA" id="ARBA00022837"/>
    </source>
</evidence>
<dbReference type="InterPro" id="IPR005475">
    <property type="entry name" value="Transketolase-like_Pyr-bd"/>
</dbReference>
<keyword evidence="10" id="KW-0479">Metal-binding</keyword>
<dbReference type="InterPro" id="IPR029061">
    <property type="entry name" value="THDP-binding"/>
</dbReference>
<comment type="cofactor">
    <cofactor evidence="4">
        <name>Mg(2+)</name>
        <dbReference type="ChEBI" id="CHEBI:18420"/>
    </cofactor>
</comment>
<dbReference type="InterPro" id="IPR005474">
    <property type="entry name" value="Transketolase_N"/>
</dbReference>
<keyword evidence="16" id="KW-1185">Reference proteome</keyword>
<evidence type="ECO:0000256" key="5">
    <source>
        <dbReference type="ARBA" id="ARBA00001964"/>
    </source>
</evidence>
<comment type="cofactor">
    <cofactor evidence="3">
        <name>Co(2+)</name>
        <dbReference type="ChEBI" id="CHEBI:48828"/>
    </cofactor>
</comment>
<dbReference type="Pfam" id="PF02780">
    <property type="entry name" value="Transketolase_C"/>
    <property type="match status" value="1"/>
</dbReference>
<dbReference type="PROSITE" id="PS00802">
    <property type="entry name" value="TRANSKETOLASE_2"/>
    <property type="match status" value="1"/>
</dbReference>
<dbReference type="Pfam" id="PF02779">
    <property type="entry name" value="Transket_pyr"/>
    <property type="match status" value="1"/>
</dbReference>
<dbReference type="Pfam" id="PF00456">
    <property type="entry name" value="Transketolase_N"/>
    <property type="match status" value="1"/>
</dbReference>
<dbReference type="EC" id="2.2.1.1" evidence="8"/>
<keyword evidence="9" id="KW-0808">Transferase</keyword>
<evidence type="ECO:0000256" key="1">
    <source>
        <dbReference type="ARBA" id="ARBA00001913"/>
    </source>
</evidence>
<comment type="cofactor">
    <cofactor evidence="5">
        <name>thiamine diphosphate</name>
        <dbReference type="ChEBI" id="CHEBI:58937"/>
    </cofactor>
</comment>
<evidence type="ECO:0000256" key="10">
    <source>
        <dbReference type="ARBA" id="ARBA00022723"/>
    </source>
</evidence>
<evidence type="ECO:0000256" key="9">
    <source>
        <dbReference type="ARBA" id="ARBA00022679"/>
    </source>
</evidence>
<evidence type="ECO:0000256" key="12">
    <source>
        <dbReference type="ARBA" id="ARBA00022842"/>
    </source>
</evidence>
<feature type="domain" description="Transketolase-like pyrimidine-binding" evidence="14">
    <location>
        <begin position="313"/>
        <end position="477"/>
    </location>
</feature>
<dbReference type="Gene3D" id="3.40.50.970">
    <property type="match status" value="2"/>
</dbReference>
<comment type="cofactor">
    <cofactor evidence="2">
        <name>Mn(2+)</name>
        <dbReference type="ChEBI" id="CHEBI:29035"/>
    </cofactor>
</comment>
<gene>
    <name evidence="15" type="ORF">PHYEVI_LOCUS3069</name>
</gene>
<dbReference type="InterPro" id="IPR020826">
    <property type="entry name" value="Transketolase_BS"/>
</dbReference>
<evidence type="ECO:0000256" key="7">
    <source>
        <dbReference type="ARBA" id="ARBA00011738"/>
    </source>
</evidence>
<reference evidence="15" key="1">
    <citation type="submission" date="2022-01" db="EMBL/GenBank/DDBJ databases">
        <authorList>
            <person name="King R."/>
        </authorList>
    </citation>
    <scope>NUCLEOTIDE SEQUENCE</scope>
</reference>
<protein>
    <recommendedName>
        <fullName evidence="8">transketolase</fullName>
        <ecNumber evidence="8">2.2.1.1</ecNumber>
    </recommendedName>
</protein>
<comment type="similarity">
    <text evidence="6">Belongs to the transketolase family.</text>
</comment>
<evidence type="ECO:0000256" key="8">
    <source>
        <dbReference type="ARBA" id="ARBA00013152"/>
    </source>
</evidence>
<keyword evidence="11" id="KW-0106">Calcium</keyword>
<dbReference type="AlphaFoldDB" id="A0A9P0DNW5"/>
<dbReference type="Proteomes" id="UP001153712">
    <property type="component" value="Chromosome 12"/>
</dbReference>
<keyword evidence="12" id="KW-0460">Magnesium</keyword>
<evidence type="ECO:0000256" key="3">
    <source>
        <dbReference type="ARBA" id="ARBA00001941"/>
    </source>
</evidence>
<evidence type="ECO:0000256" key="6">
    <source>
        <dbReference type="ARBA" id="ARBA00007131"/>
    </source>
</evidence>
<dbReference type="PANTHER" id="PTHR43195">
    <property type="entry name" value="TRANSKETOLASE"/>
    <property type="match status" value="1"/>
</dbReference>
<dbReference type="NCBIfam" id="NF004559">
    <property type="entry name" value="PRK05899.2-5"/>
    <property type="match status" value="1"/>
</dbReference>
<dbReference type="SUPFAM" id="SSF52922">
    <property type="entry name" value="TK C-terminal domain-like"/>
    <property type="match status" value="1"/>
</dbReference>
<evidence type="ECO:0000313" key="15">
    <source>
        <dbReference type="EMBL" id="CAH1161429.1"/>
    </source>
</evidence>
<dbReference type="GO" id="GO:0004802">
    <property type="term" value="F:transketolase activity"/>
    <property type="evidence" value="ECO:0007669"/>
    <property type="project" value="UniProtKB-EC"/>
</dbReference>
<dbReference type="InterPro" id="IPR009014">
    <property type="entry name" value="Transketo_C/PFOR_II"/>
</dbReference>
<dbReference type="GO" id="GO:0005737">
    <property type="term" value="C:cytoplasm"/>
    <property type="evidence" value="ECO:0007669"/>
    <property type="project" value="UniProtKB-ARBA"/>
</dbReference>
<dbReference type="OrthoDB" id="10267175at2759"/>
<sequence length="621" mass="67803">MEETSPEALQDLAHLIRIHSIESTSASKSGHPTTCSSCCEILSVLFFRVMRYNKNCPKDPSNDRFVLSKGHAAPALYACWVELGVITKEELLKLRHIDSDLEGHPTPRLKFIDVGTGSLGQGLAIACGMAHVGKYVDRAKFRVYCVLGDGECAEGSVWESVAFAVQYNLNNLCVVIDVNRLGQTGETMYGHCLYQYEKRLESYGFNCLCVDGHDICELIEAFQCAEQTKDRPTCIIAKTFKGKYFEGIENKPGWHGKPLGDKTKEIVASIKCRIKACGKPEFNVPKPCSTVCPVDLCNIKLCPPPDYKKGEMVATRTAYGTALAKLGKSNNRVVAFDADVSNSTFSEYIKKDLPDNFVECYIAEQNMVGVAVGAACRNRVCAFASTFAAFLTRAFDQIRMAAISKSNINLCGSHCGISIGHDGPSQMGLEDIAMFRTIPDCTVFYPSDAVSAERAVQLAANTKGVCYIRTTRSPTAVIHCNTMEFQVGRAVIVQKSPCDVALVIAAGITMEETMEANKKLCCDGIRTRIMDLFTIKPIDKEAIVCNAKECGCKILVIEDHYPEGGMGEAVLAAVADQKGIIVKIAAVEGLPKSGETKALLKRFRIDSTSIYDHVTKLVKGC</sequence>
<accession>A0A9P0DNW5</accession>
<evidence type="ECO:0000256" key="2">
    <source>
        <dbReference type="ARBA" id="ARBA00001936"/>
    </source>
</evidence>
<dbReference type="InterPro" id="IPR051424">
    <property type="entry name" value="Transketolase-like"/>
</dbReference>
<keyword evidence="13" id="KW-0786">Thiamine pyrophosphate</keyword>
<dbReference type="GO" id="GO:0046872">
    <property type="term" value="F:metal ion binding"/>
    <property type="evidence" value="ECO:0007669"/>
    <property type="project" value="UniProtKB-KW"/>
</dbReference>
<comment type="subunit">
    <text evidence="7">Homodimer.</text>
</comment>
<evidence type="ECO:0000313" key="16">
    <source>
        <dbReference type="Proteomes" id="UP001153712"/>
    </source>
</evidence>
<dbReference type="GO" id="GO:0030976">
    <property type="term" value="F:thiamine pyrophosphate binding"/>
    <property type="evidence" value="ECO:0007669"/>
    <property type="project" value="TreeGrafter"/>
</dbReference>
<dbReference type="FunFam" id="3.40.50.970:FF:000129">
    <property type="entry name" value="Transketolase"/>
    <property type="match status" value="1"/>
</dbReference>
<dbReference type="InterPro" id="IPR033248">
    <property type="entry name" value="Transketolase_C"/>
</dbReference>
<dbReference type="PANTHER" id="PTHR43195:SF1">
    <property type="entry name" value="FI06132P-RELATED"/>
    <property type="match status" value="1"/>
</dbReference>
<organism evidence="15 16">
    <name type="scientific">Phyllotreta striolata</name>
    <name type="common">Striped flea beetle</name>
    <name type="synonym">Crioceris striolata</name>
    <dbReference type="NCBI Taxonomy" id="444603"/>
    <lineage>
        <taxon>Eukaryota</taxon>
        <taxon>Metazoa</taxon>
        <taxon>Ecdysozoa</taxon>
        <taxon>Arthropoda</taxon>
        <taxon>Hexapoda</taxon>
        <taxon>Insecta</taxon>
        <taxon>Pterygota</taxon>
        <taxon>Neoptera</taxon>
        <taxon>Endopterygota</taxon>
        <taxon>Coleoptera</taxon>
        <taxon>Polyphaga</taxon>
        <taxon>Cucujiformia</taxon>
        <taxon>Chrysomeloidea</taxon>
        <taxon>Chrysomelidae</taxon>
        <taxon>Galerucinae</taxon>
        <taxon>Alticini</taxon>
        <taxon>Phyllotreta</taxon>
    </lineage>
</organism>
<dbReference type="EMBL" id="OU900105">
    <property type="protein sequence ID" value="CAH1161429.1"/>
    <property type="molecule type" value="Genomic_DNA"/>
</dbReference>
<dbReference type="CDD" id="cd07033">
    <property type="entry name" value="TPP_PYR_DXS_TK_like"/>
    <property type="match status" value="1"/>
</dbReference>
<proteinExistence type="inferred from homology"/>
<dbReference type="Gene3D" id="3.40.50.920">
    <property type="match status" value="1"/>
</dbReference>
<name>A0A9P0DNW5_PHYSR</name>
<evidence type="ECO:0000259" key="14">
    <source>
        <dbReference type="SMART" id="SM00861"/>
    </source>
</evidence>
<dbReference type="SMART" id="SM00861">
    <property type="entry name" value="Transket_pyr"/>
    <property type="match status" value="1"/>
</dbReference>